<dbReference type="EMBL" id="MU032349">
    <property type="protein sequence ID" value="KAF3764007.1"/>
    <property type="molecule type" value="Genomic_DNA"/>
</dbReference>
<keyword evidence="3" id="KW-1185">Reference proteome</keyword>
<reference evidence="2" key="1">
    <citation type="journal article" date="2020" name="Phytopathology">
        <title>Genome sequence of the chestnut blight fungus Cryphonectria parasitica EP155: A fundamental resource for an archetypical invasive plant pathogen.</title>
        <authorList>
            <person name="Crouch J.A."/>
            <person name="Dawe A."/>
            <person name="Aerts A."/>
            <person name="Barry K."/>
            <person name="Churchill A.C.L."/>
            <person name="Grimwood J."/>
            <person name="Hillman B."/>
            <person name="Milgroom M.G."/>
            <person name="Pangilinan J."/>
            <person name="Smith M."/>
            <person name="Salamov A."/>
            <person name="Schmutz J."/>
            <person name="Yadav J."/>
            <person name="Grigoriev I.V."/>
            <person name="Nuss D."/>
        </authorList>
    </citation>
    <scope>NUCLEOTIDE SEQUENCE</scope>
    <source>
        <strain evidence="2">EP155</strain>
    </source>
</reference>
<dbReference type="GeneID" id="63842949"/>
<dbReference type="Proteomes" id="UP000803844">
    <property type="component" value="Unassembled WGS sequence"/>
</dbReference>
<feature type="domain" description="Methyltransferase type 12" evidence="1">
    <location>
        <begin position="45"/>
        <end position="137"/>
    </location>
</feature>
<gene>
    <name evidence="2" type="ORF">M406DRAFT_75232</name>
</gene>
<dbReference type="RefSeq" id="XP_040774968.1">
    <property type="nucleotide sequence ID" value="XM_040925820.1"/>
</dbReference>
<dbReference type="AlphaFoldDB" id="A0A9P4Y086"/>
<evidence type="ECO:0000313" key="2">
    <source>
        <dbReference type="EMBL" id="KAF3764007.1"/>
    </source>
</evidence>
<dbReference type="Pfam" id="PF08242">
    <property type="entry name" value="Methyltransf_12"/>
    <property type="match status" value="1"/>
</dbReference>
<name>A0A9P4Y086_CRYP1</name>
<dbReference type="InterPro" id="IPR029063">
    <property type="entry name" value="SAM-dependent_MTases_sf"/>
</dbReference>
<proteinExistence type="predicted"/>
<protein>
    <recommendedName>
        <fullName evidence="1">Methyltransferase type 12 domain-containing protein</fullName>
    </recommendedName>
</protein>
<dbReference type="CDD" id="cd02440">
    <property type="entry name" value="AdoMet_MTases"/>
    <property type="match status" value="1"/>
</dbReference>
<sequence length="289" mass="32373">MSDSYAEVMARDEKEVARHENILNIGYLVHPSITATLPSKPHIADIATGTGRFLQCAQELYPQANLDGYDISPALFPKQISTTISLRLLDVKQPIPEELHNQYDLVHLRLLLAAMDGSEWGTVVRNVVQMLKPGGWLQWDEGDYTSLKYYRGLEDSKVATARKIEGMVKGTLLGERMKHGWNTLPEHMTAAGLEPVISDIVSSDRMPETRHAMSAATTKALINFAHITNARGSPGSLADEEVDELETRVFEEFESGCYVRFDIYVAAGRRRIVVWSISFVELSPDYEFS</sequence>
<dbReference type="SUPFAM" id="SSF53335">
    <property type="entry name" value="S-adenosyl-L-methionine-dependent methyltransferases"/>
    <property type="match status" value="1"/>
</dbReference>
<dbReference type="OrthoDB" id="417697at2759"/>
<evidence type="ECO:0000313" key="3">
    <source>
        <dbReference type="Proteomes" id="UP000803844"/>
    </source>
</evidence>
<evidence type="ECO:0000259" key="1">
    <source>
        <dbReference type="Pfam" id="PF08242"/>
    </source>
</evidence>
<organism evidence="2 3">
    <name type="scientific">Cryphonectria parasitica (strain ATCC 38755 / EP155)</name>
    <dbReference type="NCBI Taxonomy" id="660469"/>
    <lineage>
        <taxon>Eukaryota</taxon>
        <taxon>Fungi</taxon>
        <taxon>Dikarya</taxon>
        <taxon>Ascomycota</taxon>
        <taxon>Pezizomycotina</taxon>
        <taxon>Sordariomycetes</taxon>
        <taxon>Sordariomycetidae</taxon>
        <taxon>Diaporthales</taxon>
        <taxon>Cryphonectriaceae</taxon>
        <taxon>Cryphonectria-Endothia species complex</taxon>
        <taxon>Cryphonectria</taxon>
    </lineage>
</organism>
<comment type="caution">
    <text evidence="2">The sequence shown here is derived from an EMBL/GenBank/DDBJ whole genome shotgun (WGS) entry which is preliminary data.</text>
</comment>
<dbReference type="Gene3D" id="3.40.50.150">
    <property type="entry name" value="Vaccinia Virus protein VP39"/>
    <property type="match status" value="1"/>
</dbReference>
<dbReference type="InterPro" id="IPR013217">
    <property type="entry name" value="Methyltransf_12"/>
</dbReference>
<accession>A0A9P4Y086</accession>